<accession>A0A7Y9E5P4</accession>
<keyword evidence="6" id="KW-1185">Reference proteome</keyword>
<evidence type="ECO:0000256" key="1">
    <source>
        <dbReference type="SAM" id="Coils"/>
    </source>
</evidence>
<evidence type="ECO:0000256" key="3">
    <source>
        <dbReference type="SAM" id="Phobius"/>
    </source>
</evidence>
<evidence type="ECO:0000259" key="4">
    <source>
        <dbReference type="Pfam" id="PF08044"/>
    </source>
</evidence>
<keyword evidence="3" id="KW-1133">Transmembrane helix</keyword>
<feature type="region of interest" description="Disordered" evidence="2">
    <location>
        <begin position="1"/>
        <end position="25"/>
    </location>
</feature>
<evidence type="ECO:0000313" key="6">
    <source>
        <dbReference type="Proteomes" id="UP000535511"/>
    </source>
</evidence>
<feature type="coiled-coil region" evidence="1">
    <location>
        <begin position="143"/>
        <end position="174"/>
    </location>
</feature>
<keyword evidence="3" id="KW-0472">Membrane</keyword>
<dbReference type="PANTHER" id="PTHR40763:SF4">
    <property type="entry name" value="DUF1707 DOMAIN-CONTAINING PROTEIN"/>
    <property type="match status" value="1"/>
</dbReference>
<reference evidence="5 6" key="1">
    <citation type="submission" date="2020-07" db="EMBL/GenBank/DDBJ databases">
        <title>Sequencing the genomes of 1000 actinobacteria strains.</title>
        <authorList>
            <person name="Klenk H.-P."/>
        </authorList>
    </citation>
    <scope>NUCLEOTIDE SEQUENCE [LARGE SCALE GENOMIC DNA]</scope>
    <source>
        <strain evidence="5 6">DSM 21350</strain>
    </source>
</reference>
<protein>
    <recommendedName>
        <fullName evidence="4">DUF1707 domain-containing protein</fullName>
    </recommendedName>
</protein>
<dbReference type="RefSeq" id="WP_343052054.1">
    <property type="nucleotide sequence ID" value="NZ_JACCBG010000001.1"/>
</dbReference>
<dbReference type="Pfam" id="PF08044">
    <property type="entry name" value="DUF1707"/>
    <property type="match status" value="1"/>
</dbReference>
<name>A0A7Y9E5P4_9ACTN</name>
<comment type="caution">
    <text evidence="5">The sequence shown here is derived from an EMBL/GenBank/DDBJ whole genome shotgun (WGS) entry which is preliminary data.</text>
</comment>
<gene>
    <name evidence="5" type="ORF">BJZ21_001766</name>
</gene>
<dbReference type="InterPro" id="IPR012551">
    <property type="entry name" value="DUF1707_SHOCT-like"/>
</dbReference>
<evidence type="ECO:0000256" key="2">
    <source>
        <dbReference type="SAM" id="MobiDB-lite"/>
    </source>
</evidence>
<dbReference type="Proteomes" id="UP000535511">
    <property type="component" value="Unassembled WGS sequence"/>
</dbReference>
<feature type="transmembrane region" description="Helical" evidence="3">
    <location>
        <begin position="106"/>
        <end position="123"/>
    </location>
</feature>
<evidence type="ECO:0000313" key="5">
    <source>
        <dbReference type="EMBL" id="NYD41683.1"/>
    </source>
</evidence>
<organism evidence="5 6">
    <name type="scientific">Nocardioides panaciterrulae</name>
    <dbReference type="NCBI Taxonomy" id="661492"/>
    <lineage>
        <taxon>Bacteria</taxon>
        <taxon>Bacillati</taxon>
        <taxon>Actinomycetota</taxon>
        <taxon>Actinomycetes</taxon>
        <taxon>Propionibacteriales</taxon>
        <taxon>Nocardioidaceae</taxon>
        <taxon>Nocardioides</taxon>
    </lineage>
</organism>
<keyword evidence="3" id="KW-0812">Transmembrane</keyword>
<dbReference type="EMBL" id="JACCBG010000001">
    <property type="protein sequence ID" value="NYD41683.1"/>
    <property type="molecule type" value="Genomic_DNA"/>
</dbReference>
<proteinExistence type="predicted"/>
<feature type="transmembrane region" description="Helical" evidence="3">
    <location>
        <begin position="129"/>
        <end position="147"/>
    </location>
</feature>
<keyword evidence="1" id="KW-0175">Coiled coil</keyword>
<feature type="domain" description="DUF1707" evidence="4">
    <location>
        <begin position="21"/>
        <end position="72"/>
    </location>
</feature>
<dbReference type="AlphaFoldDB" id="A0A7Y9E5P4"/>
<sequence>MEADVWSSFRHDPRQPGNAGLRASDADRAVVQEVLTEAYADGRLDREELDTRSASADAARTLGELPALVRDLVPEPGPASAGLVPMPRDELERRAAEKYRSDRREAFLEFVGPSLVCVVIWALTGAGFFWPGFVLVFTFLNVLRVLVNRRDMVENNKRKLLKQQEKEIRELEQRESRDQPED</sequence>
<dbReference type="PANTHER" id="PTHR40763">
    <property type="entry name" value="MEMBRANE PROTEIN-RELATED"/>
    <property type="match status" value="1"/>
</dbReference>